<reference evidence="1" key="1">
    <citation type="journal article" date="2021" name="PeerJ">
        <title>Extensive microbial diversity within the chicken gut microbiome revealed by metagenomics and culture.</title>
        <authorList>
            <person name="Gilroy R."/>
            <person name="Ravi A."/>
            <person name="Getino M."/>
            <person name="Pursley I."/>
            <person name="Horton D.L."/>
            <person name="Alikhan N.F."/>
            <person name="Baker D."/>
            <person name="Gharbi K."/>
            <person name="Hall N."/>
            <person name="Watson M."/>
            <person name="Adriaenssens E.M."/>
            <person name="Foster-Nyarko E."/>
            <person name="Jarju S."/>
            <person name="Secka A."/>
            <person name="Antonio M."/>
            <person name="Oren A."/>
            <person name="Chaudhuri R.R."/>
            <person name="La Ragione R."/>
            <person name="Hildebrand F."/>
            <person name="Pallen M.J."/>
        </authorList>
    </citation>
    <scope>NUCLEOTIDE SEQUENCE</scope>
    <source>
        <strain evidence="1">CHK32-1732</strain>
    </source>
</reference>
<keyword evidence="1" id="KW-0238">DNA-binding</keyword>
<dbReference type="Proteomes" id="UP000824190">
    <property type="component" value="Unassembled WGS sequence"/>
</dbReference>
<dbReference type="EMBL" id="DXGC01000047">
    <property type="protein sequence ID" value="HIW90996.1"/>
    <property type="molecule type" value="Genomic_DNA"/>
</dbReference>
<comment type="caution">
    <text evidence="1">The sequence shown here is derived from an EMBL/GenBank/DDBJ whole genome shotgun (WGS) entry which is preliminary data.</text>
</comment>
<dbReference type="InterPro" id="IPR058532">
    <property type="entry name" value="YjbR/MT2646/Rv2570-like"/>
</dbReference>
<dbReference type="InterPro" id="IPR038056">
    <property type="entry name" value="YjbR-like_sf"/>
</dbReference>
<evidence type="ECO:0000313" key="1">
    <source>
        <dbReference type="EMBL" id="HIW90996.1"/>
    </source>
</evidence>
<evidence type="ECO:0000313" key="2">
    <source>
        <dbReference type="Proteomes" id="UP000824190"/>
    </source>
</evidence>
<gene>
    <name evidence="1" type="ORF">H9870_04955</name>
</gene>
<organism evidence="1 2">
    <name type="scientific">Candidatus Corynebacterium avicola</name>
    <dbReference type="NCBI Taxonomy" id="2838527"/>
    <lineage>
        <taxon>Bacteria</taxon>
        <taxon>Bacillati</taxon>
        <taxon>Actinomycetota</taxon>
        <taxon>Actinomycetes</taxon>
        <taxon>Mycobacteriales</taxon>
        <taxon>Corynebacteriaceae</taxon>
        <taxon>Corynebacterium</taxon>
    </lineage>
</organism>
<name>A0A9D1RME6_9CORY</name>
<dbReference type="AlphaFoldDB" id="A0A9D1RME6"/>
<sequence length="109" mass="12397">MSTEDDVRRIATALPEVDERSSYGTPAFYVAGKIFARLHERPGMLVCWRANLGERELLLAADPDKFFTTDHYTGHASVLVRLEHVDAEELTELLAEAWDARAPRRLKNE</sequence>
<reference evidence="1" key="2">
    <citation type="submission" date="2021-04" db="EMBL/GenBank/DDBJ databases">
        <authorList>
            <person name="Gilroy R."/>
        </authorList>
    </citation>
    <scope>NUCLEOTIDE SEQUENCE</scope>
    <source>
        <strain evidence="1">CHK32-1732</strain>
    </source>
</reference>
<dbReference type="Gene3D" id="3.90.1150.30">
    <property type="match status" value="1"/>
</dbReference>
<protein>
    <submittedName>
        <fullName evidence="1">MmcQ/YjbR family DNA-binding protein</fullName>
    </submittedName>
</protein>
<accession>A0A9D1RME6</accession>
<dbReference type="SUPFAM" id="SSF142906">
    <property type="entry name" value="YjbR-like"/>
    <property type="match status" value="1"/>
</dbReference>
<proteinExistence type="predicted"/>
<dbReference type="GO" id="GO:0003677">
    <property type="term" value="F:DNA binding"/>
    <property type="evidence" value="ECO:0007669"/>
    <property type="project" value="UniProtKB-KW"/>
</dbReference>
<dbReference type="Pfam" id="PF04237">
    <property type="entry name" value="YjbR"/>
    <property type="match status" value="1"/>
</dbReference>